<feature type="region of interest" description="Disordered" evidence="1">
    <location>
        <begin position="129"/>
        <end position="159"/>
    </location>
</feature>
<dbReference type="InterPro" id="IPR007844">
    <property type="entry name" value="AsmA"/>
</dbReference>
<feature type="region of interest" description="Disordered" evidence="1">
    <location>
        <begin position="461"/>
        <end position="489"/>
    </location>
</feature>
<dbReference type="PANTHER" id="PTHR30441:SF4">
    <property type="entry name" value="PROTEIN ASMA"/>
    <property type="match status" value="1"/>
</dbReference>
<dbReference type="AlphaFoldDB" id="U4JZM1"/>
<dbReference type="KEGG" id="vni:VIBNI_A2377"/>
<accession>U4JZM1</accession>
<dbReference type="Pfam" id="PF05170">
    <property type="entry name" value="AsmA"/>
    <property type="match status" value="1"/>
</dbReference>
<dbReference type="PATRIC" id="fig|1260221.3.peg.2262"/>
<evidence type="ECO:0000313" key="3">
    <source>
        <dbReference type="EMBL" id="CCO58445.1"/>
    </source>
</evidence>
<dbReference type="EMBL" id="FO203526">
    <property type="protein sequence ID" value="CCO58445.1"/>
    <property type="molecule type" value="Genomic_DNA"/>
</dbReference>
<protein>
    <submittedName>
        <fullName evidence="3">Putative AsmA protein</fullName>
    </submittedName>
</protein>
<dbReference type="eggNOG" id="COG2982">
    <property type="taxonomic scope" value="Bacteria"/>
</dbReference>
<dbReference type="GO" id="GO:0005886">
    <property type="term" value="C:plasma membrane"/>
    <property type="evidence" value="ECO:0007669"/>
    <property type="project" value="TreeGrafter"/>
</dbReference>
<keyword evidence="4" id="KW-1185">Reference proteome</keyword>
<reference evidence="3 4" key="1">
    <citation type="journal article" date="2013" name="ISME J.">
        <title>Comparative genomics of pathogenic lineages of Vibrio nigripulchritudo identifies virulence-associated traits.</title>
        <authorList>
            <person name="Goudenege D."/>
            <person name="Labreuche Y."/>
            <person name="Krin E."/>
            <person name="Ansquer D."/>
            <person name="Mangenot S."/>
            <person name="Calteau A."/>
            <person name="Medigue C."/>
            <person name="Mazel D."/>
            <person name="Polz M.F."/>
            <person name="Le Roux F."/>
        </authorList>
    </citation>
    <scope>NUCLEOTIDE SEQUENCE [LARGE SCALE GENOMIC DNA]</scope>
    <source>
        <strain evidence="4">SnF1</strain>
    </source>
</reference>
<feature type="domain" description="AsmA" evidence="2">
    <location>
        <begin position="1"/>
        <end position="667"/>
    </location>
</feature>
<dbReference type="Proteomes" id="UP000016895">
    <property type="component" value="Chromosome 1"/>
</dbReference>
<proteinExistence type="predicted"/>
<dbReference type="OrthoDB" id="9766390at2"/>
<gene>
    <name evidence="3" type="ORF">VIBNI_A2377</name>
</gene>
<evidence type="ECO:0000259" key="2">
    <source>
        <dbReference type="Pfam" id="PF05170"/>
    </source>
</evidence>
<feature type="compositionally biased region" description="Polar residues" evidence="1">
    <location>
        <begin position="129"/>
        <end position="146"/>
    </location>
</feature>
<name>U4JZM1_9VIBR</name>
<dbReference type="STRING" id="28173.VIBNI_A2377"/>
<evidence type="ECO:0000256" key="1">
    <source>
        <dbReference type="SAM" id="MobiDB-lite"/>
    </source>
</evidence>
<dbReference type="InterPro" id="IPR052894">
    <property type="entry name" value="AsmA-related"/>
</dbReference>
<sequence>MKKLLLSIAALIALVIVALLALILFVNPNQFKPMIVEQVQKNTGMTLAIEGDISWQFFPSLGFSVGKTELRNPEGFSSPNLLKVEQVGLAIEVTPLLSNQLVIGNILLDGAEVSLETLKDGTSNLDSLTKANSAKDQAETTDTTQAPAEEAPDETGEQPSALEQWEVLVAGITISNAKVTVSDKQAGTLLTLSDANASLTEFEFGQWSKLTFDVTGAQNQQNFAAEGQVEFKLSQDLKQYELREVALDASVDDKSLGLSAKAKLSLPAFALGAWNSIEFDVSGKNQQQNFAAKGGTEFFLSEDFQDYQLRKLGLDASFNDPGNKVEKLRLDLASFAFDKQNALSYELLGDLAGLAVDSKGSLNITVDKAISKIKVASIKLANNLKGEALPQSPMAVNLDAGLTFDVKKSALSLVLNKLTANDIALDGKASVVLAAVPQVNFDLHSPNIDLDTFLGLNQKAEAETDQSTGGESGSAPTGDAPKAPEVEPDLSTLKLVNAKGKVVIDKFKANNAKLQKVTTQFTLKNGVFDLTRFSANLYQGSISTKAKLDARKATPAYSVNGLIKGVKVQPLLVDVAETDLLEGTGNIDLALTGKSLKPTALQENLKGTVKINFADGAVYGVNLPHLIRTHYARFKGQDVSAADTVEKTDFSAMTATLKLNQGVVTTDNLNMQSPLLRITGKGNANYIKQDVDMVIRTSIVGSLKGQGGESIDDLKDVTIPVQISGKWTDPKYKLVFDDVLKQKAKKEAEKGLQKLLGDKVNPEQTKDIADKLLKGLFN</sequence>
<dbReference type="PANTHER" id="PTHR30441">
    <property type="entry name" value="DUF748 DOMAIN-CONTAINING PROTEIN"/>
    <property type="match status" value="1"/>
</dbReference>
<dbReference type="GO" id="GO:0090313">
    <property type="term" value="P:regulation of protein targeting to membrane"/>
    <property type="evidence" value="ECO:0007669"/>
    <property type="project" value="TreeGrafter"/>
</dbReference>
<organism evidence="3 4">
    <name type="scientific">Vibrio nigripulchritudo</name>
    <dbReference type="NCBI Taxonomy" id="28173"/>
    <lineage>
        <taxon>Bacteria</taxon>
        <taxon>Pseudomonadati</taxon>
        <taxon>Pseudomonadota</taxon>
        <taxon>Gammaproteobacteria</taxon>
        <taxon>Vibrionales</taxon>
        <taxon>Vibrionaceae</taxon>
        <taxon>Vibrio</taxon>
    </lineage>
</organism>
<evidence type="ECO:0000313" key="4">
    <source>
        <dbReference type="Proteomes" id="UP000016895"/>
    </source>
</evidence>